<dbReference type="InterPro" id="IPR051799">
    <property type="entry name" value="NADH_flavin_oxidoreductase"/>
</dbReference>
<evidence type="ECO:0000313" key="5">
    <source>
        <dbReference type="Proteomes" id="UP000006055"/>
    </source>
</evidence>
<dbReference type="PANTHER" id="PTHR43656:SF2">
    <property type="entry name" value="BINDING OXIDOREDUCTASE, PUTATIVE (AFU_ORTHOLOGUE AFUA_2G08260)-RELATED"/>
    <property type="match status" value="1"/>
</dbReference>
<dbReference type="EMBL" id="CP003360">
    <property type="protein sequence ID" value="AFM24935.1"/>
    <property type="molecule type" value="Genomic_DNA"/>
</dbReference>
<feature type="domain" description="NADH:flavin oxidoreductase/NADH oxidase N-terminal" evidence="3">
    <location>
        <begin position="116"/>
        <end position="339"/>
    </location>
</feature>
<dbReference type="Proteomes" id="UP000006055">
    <property type="component" value="Chromosome"/>
</dbReference>
<organism evidence="4 5">
    <name type="scientific">Desulfomonile tiedjei (strain ATCC 49306 / DSM 6799 / DCB-1)</name>
    <dbReference type="NCBI Taxonomy" id="706587"/>
    <lineage>
        <taxon>Bacteria</taxon>
        <taxon>Pseudomonadati</taxon>
        <taxon>Thermodesulfobacteriota</taxon>
        <taxon>Desulfomonilia</taxon>
        <taxon>Desulfomonilales</taxon>
        <taxon>Desulfomonilaceae</taxon>
        <taxon>Desulfomonile</taxon>
    </lineage>
</organism>
<dbReference type="PANTHER" id="PTHR43656">
    <property type="entry name" value="BINDING OXIDOREDUCTASE, PUTATIVE (AFU_ORTHOLOGUE AFUA_2G08260)-RELATED"/>
    <property type="match status" value="1"/>
</dbReference>
<accession>I4C5U4</accession>
<dbReference type="KEGG" id="dti:Desti_2244"/>
<keyword evidence="5" id="KW-1185">Reference proteome</keyword>
<dbReference type="STRING" id="706587.Desti_2244"/>
<dbReference type="RefSeq" id="WP_014810078.1">
    <property type="nucleotide sequence ID" value="NC_018025.1"/>
</dbReference>
<evidence type="ECO:0000259" key="3">
    <source>
        <dbReference type="Pfam" id="PF00724"/>
    </source>
</evidence>
<name>I4C5U4_DESTA</name>
<proteinExistence type="predicted"/>
<keyword evidence="1" id="KW-0285">Flavoprotein</keyword>
<dbReference type="CDD" id="cd02803">
    <property type="entry name" value="OYE_like_FMN_family"/>
    <property type="match status" value="1"/>
</dbReference>
<dbReference type="OrthoDB" id="9784632at2"/>
<dbReference type="eggNOG" id="COG1902">
    <property type="taxonomic scope" value="Bacteria"/>
</dbReference>
<protein>
    <submittedName>
        <fullName evidence="4">NADH:flavin oxidoreductase</fullName>
    </submittedName>
</protein>
<dbReference type="SUPFAM" id="SSF51395">
    <property type="entry name" value="FMN-linked oxidoreductases"/>
    <property type="match status" value="1"/>
</dbReference>
<feature type="domain" description="NADH:flavin oxidoreductase/NADH oxidase N-terminal" evidence="3">
    <location>
        <begin position="2"/>
        <end position="104"/>
    </location>
</feature>
<dbReference type="GO" id="GO:0010181">
    <property type="term" value="F:FMN binding"/>
    <property type="evidence" value="ECO:0007669"/>
    <property type="project" value="InterPro"/>
</dbReference>
<dbReference type="Pfam" id="PF00724">
    <property type="entry name" value="Oxidored_FMN"/>
    <property type="match status" value="2"/>
</dbReference>
<evidence type="ECO:0000256" key="1">
    <source>
        <dbReference type="ARBA" id="ARBA00022630"/>
    </source>
</evidence>
<gene>
    <name evidence="4" type="ordered locus">Desti_2244</name>
</gene>
<dbReference type="HOGENOM" id="CLU_012153_2_0_7"/>
<dbReference type="AlphaFoldDB" id="I4C5U4"/>
<dbReference type="Gene3D" id="3.20.20.70">
    <property type="entry name" value="Aldolase class I"/>
    <property type="match status" value="1"/>
</dbReference>
<dbReference type="InterPro" id="IPR013785">
    <property type="entry name" value="Aldolase_TIM"/>
</dbReference>
<sequence length="376" mass="41588">MKLFENYSLKDKLTLNNRIMMPPVVTRLATSEGHVTDALVDRYVLYAKGGAGLVVTEAVSVKKQKSGQLLRLNDDEFIPGLKKLTQTVHDESEAKIAPQIIHFLKISRSGYRQKVEDLTLEEIKEIPTLFAQAAERACRAGFDAVELHFAHSYTMSSFLSRHNHRTDEYGGSLKKRLRLAEEVVTASRKAVGDNFVLGARINGDEFTLGGNSLEQSSAIAVRLAELGLDYISVSAGGKFEDAIPKEGESLDPYTGYSGNRSMPPKWMPEKVNVYLAANIKKALMAAGYDTTVVTAGRIPTAQIAEGVLQNGEADLIAIARPILCDPYWPKKSKEGREDEILKCIYCNKCREAEGSFEEVTCIQWKKKDGIVQIPKS</sequence>
<dbReference type="GO" id="GO:0016491">
    <property type="term" value="F:oxidoreductase activity"/>
    <property type="evidence" value="ECO:0007669"/>
    <property type="project" value="UniProtKB-KW"/>
</dbReference>
<evidence type="ECO:0000256" key="2">
    <source>
        <dbReference type="ARBA" id="ARBA00023002"/>
    </source>
</evidence>
<evidence type="ECO:0000313" key="4">
    <source>
        <dbReference type="EMBL" id="AFM24935.1"/>
    </source>
</evidence>
<dbReference type="InterPro" id="IPR001155">
    <property type="entry name" value="OxRdtase_FMN_N"/>
</dbReference>
<keyword evidence="2" id="KW-0560">Oxidoreductase</keyword>
<reference evidence="5" key="1">
    <citation type="submission" date="2012-06" db="EMBL/GenBank/DDBJ databases">
        <title>Complete sequence of chromosome of Desulfomonile tiedjei DSM 6799.</title>
        <authorList>
            <person name="Lucas S."/>
            <person name="Copeland A."/>
            <person name="Lapidus A."/>
            <person name="Glavina del Rio T."/>
            <person name="Dalin E."/>
            <person name="Tice H."/>
            <person name="Bruce D."/>
            <person name="Goodwin L."/>
            <person name="Pitluck S."/>
            <person name="Peters L."/>
            <person name="Ovchinnikova G."/>
            <person name="Zeytun A."/>
            <person name="Lu M."/>
            <person name="Kyrpides N."/>
            <person name="Mavromatis K."/>
            <person name="Ivanova N."/>
            <person name="Brettin T."/>
            <person name="Detter J.C."/>
            <person name="Han C."/>
            <person name="Larimer F."/>
            <person name="Land M."/>
            <person name="Hauser L."/>
            <person name="Markowitz V."/>
            <person name="Cheng J.-F."/>
            <person name="Hugenholtz P."/>
            <person name="Woyke T."/>
            <person name="Wu D."/>
            <person name="Spring S."/>
            <person name="Schroeder M."/>
            <person name="Brambilla E."/>
            <person name="Klenk H.-P."/>
            <person name="Eisen J.A."/>
        </authorList>
    </citation>
    <scope>NUCLEOTIDE SEQUENCE [LARGE SCALE GENOMIC DNA]</scope>
    <source>
        <strain evidence="5">ATCC 49306 / DSM 6799 / DCB-1</strain>
    </source>
</reference>